<dbReference type="Gene3D" id="3.30.160.60">
    <property type="entry name" value="Classic Zinc Finger"/>
    <property type="match status" value="4"/>
</dbReference>
<dbReference type="InterPro" id="IPR036236">
    <property type="entry name" value="Znf_C2H2_sf"/>
</dbReference>
<keyword evidence="5" id="KW-0862">Zinc</keyword>
<feature type="domain" description="C2H2-type" evidence="9">
    <location>
        <begin position="131"/>
        <end position="158"/>
    </location>
</feature>
<sequence length="256" mass="28893">MDTIPKDESVPSCRCSMKIEVVYPLTALNAAESIEASDPQPEGSSKAEKPDGERKGRRGRKGAGMKGQESRICEYCGAVFSPERIRCFYKHMREHRRAKEQDLRCTECGKEFPNRRSLKYHFTVHSDERPFKCPICEKTFKKKFVLKRHTRTHTNYRPFVCGVCGKMFQVPWNLKVHMRIHSGERPFHCERCGRSFAYNSILKVHKCKPGPGTHPRGGNGVDCDGMCQRGGGAASDISILQANGMLIQAILSRGSV</sequence>
<dbReference type="Proteomes" id="UP000677054">
    <property type="component" value="Unassembled WGS sequence"/>
</dbReference>
<organism evidence="10">
    <name type="scientific">Darwinula stevensoni</name>
    <dbReference type="NCBI Taxonomy" id="69355"/>
    <lineage>
        <taxon>Eukaryota</taxon>
        <taxon>Metazoa</taxon>
        <taxon>Ecdysozoa</taxon>
        <taxon>Arthropoda</taxon>
        <taxon>Crustacea</taxon>
        <taxon>Oligostraca</taxon>
        <taxon>Ostracoda</taxon>
        <taxon>Podocopa</taxon>
        <taxon>Podocopida</taxon>
        <taxon>Darwinulocopina</taxon>
        <taxon>Darwinuloidea</taxon>
        <taxon>Darwinulidae</taxon>
        <taxon>Darwinula</taxon>
    </lineage>
</organism>
<evidence type="ECO:0000313" key="11">
    <source>
        <dbReference type="Proteomes" id="UP000677054"/>
    </source>
</evidence>
<evidence type="ECO:0000256" key="8">
    <source>
        <dbReference type="SAM" id="MobiDB-lite"/>
    </source>
</evidence>
<dbReference type="SMART" id="SM00355">
    <property type="entry name" value="ZnF_C2H2"/>
    <property type="match status" value="5"/>
</dbReference>
<evidence type="ECO:0000256" key="3">
    <source>
        <dbReference type="ARBA" id="ARBA00022737"/>
    </source>
</evidence>
<feature type="domain" description="C2H2-type" evidence="9">
    <location>
        <begin position="187"/>
        <end position="215"/>
    </location>
</feature>
<dbReference type="GO" id="GO:0009913">
    <property type="term" value="P:epidermal cell differentiation"/>
    <property type="evidence" value="ECO:0007669"/>
    <property type="project" value="TreeGrafter"/>
</dbReference>
<evidence type="ECO:0000256" key="4">
    <source>
        <dbReference type="ARBA" id="ARBA00022771"/>
    </source>
</evidence>
<dbReference type="SUPFAM" id="SSF57667">
    <property type="entry name" value="beta-beta-alpha zinc fingers"/>
    <property type="match status" value="2"/>
</dbReference>
<dbReference type="PROSITE" id="PS50157">
    <property type="entry name" value="ZINC_FINGER_C2H2_2"/>
    <property type="match status" value="4"/>
</dbReference>
<dbReference type="PANTHER" id="PTHR10032">
    <property type="entry name" value="ZINC FINGER PROTEIN WITH KRAB AND SCAN DOMAINS"/>
    <property type="match status" value="1"/>
</dbReference>
<dbReference type="EMBL" id="CAJPEV010000223">
    <property type="protein sequence ID" value="CAG0882596.1"/>
    <property type="molecule type" value="Genomic_DNA"/>
</dbReference>
<evidence type="ECO:0000256" key="5">
    <source>
        <dbReference type="ARBA" id="ARBA00022833"/>
    </source>
</evidence>
<dbReference type="AlphaFoldDB" id="A0A7R8X1A5"/>
<dbReference type="GO" id="GO:0000978">
    <property type="term" value="F:RNA polymerase II cis-regulatory region sequence-specific DNA binding"/>
    <property type="evidence" value="ECO:0007669"/>
    <property type="project" value="TreeGrafter"/>
</dbReference>
<reference evidence="10" key="1">
    <citation type="submission" date="2020-11" db="EMBL/GenBank/DDBJ databases">
        <authorList>
            <person name="Tran Van P."/>
        </authorList>
    </citation>
    <scope>NUCLEOTIDE SEQUENCE</scope>
</reference>
<dbReference type="GO" id="GO:0000981">
    <property type="term" value="F:DNA-binding transcription factor activity, RNA polymerase II-specific"/>
    <property type="evidence" value="ECO:0007669"/>
    <property type="project" value="TreeGrafter"/>
</dbReference>
<keyword evidence="4 7" id="KW-0863">Zinc-finger</keyword>
<evidence type="ECO:0000256" key="7">
    <source>
        <dbReference type="PROSITE-ProRule" id="PRU00042"/>
    </source>
</evidence>
<keyword evidence="3" id="KW-0677">Repeat</keyword>
<comment type="subcellular location">
    <subcellularLocation>
        <location evidence="1">Nucleus</location>
    </subcellularLocation>
</comment>
<dbReference type="EMBL" id="LR899740">
    <property type="protein sequence ID" value="CAD7242148.1"/>
    <property type="molecule type" value="Genomic_DNA"/>
</dbReference>
<gene>
    <name evidence="10" type="ORF">DSTB1V02_LOCUS2119</name>
</gene>
<feature type="domain" description="C2H2-type" evidence="9">
    <location>
        <begin position="103"/>
        <end position="130"/>
    </location>
</feature>
<keyword evidence="6" id="KW-0539">Nucleus</keyword>
<feature type="domain" description="C2H2-type" evidence="9">
    <location>
        <begin position="159"/>
        <end position="186"/>
    </location>
</feature>
<feature type="region of interest" description="Disordered" evidence="8">
    <location>
        <begin position="33"/>
        <end position="65"/>
    </location>
</feature>
<evidence type="ECO:0000313" key="10">
    <source>
        <dbReference type="EMBL" id="CAD7242148.1"/>
    </source>
</evidence>
<dbReference type="InterPro" id="IPR013087">
    <property type="entry name" value="Znf_C2H2_type"/>
</dbReference>
<dbReference type="FunFam" id="3.30.160.60:FF:000414">
    <property type="entry name" value="Zinc finger protein 398"/>
    <property type="match status" value="1"/>
</dbReference>
<dbReference type="Pfam" id="PF00096">
    <property type="entry name" value="zf-C2H2"/>
    <property type="match status" value="3"/>
</dbReference>
<dbReference type="GO" id="GO:0005694">
    <property type="term" value="C:chromosome"/>
    <property type="evidence" value="ECO:0007669"/>
    <property type="project" value="UniProtKB-ARBA"/>
</dbReference>
<dbReference type="FunFam" id="3.30.160.60:FF:001732">
    <property type="entry name" value="Zgc:162936"/>
    <property type="match status" value="1"/>
</dbReference>
<evidence type="ECO:0000256" key="1">
    <source>
        <dbReference type="ARBA" id="ARBA00004123"/>
    </source>
</evidence>
<name>A0A7R8X1A5_9CRUS</name>
<dbReference type="GO" id="GO:0045893">
    <property type="term" value="P:positive regulation of DNA-templated transcription"/>
    <property type="evidence" value="ECO:0007669"/>
    <property type="project" value="UniProtKB-ARBA"/>
</dbReference>
<evidence type="ECO:0000259" key="9">
    <source>
        <dbReference type="PROSITE" id="PS50157"/>
    </source>
</evidence>
<dbReference type="InterPro" id="IPR027756">
    <property type="entry name" value="Ovo-like"/>
</dbReference>
<dbReference type="PROSITE" id="PS00028">
    <property type="entry name" value="ZINC_FINGER_C2H2_1"/>
    <property type="match status" value="3"/>
</dbReference>
<feature type="compositionally biased region" description="Basic and acidic residues" evidence="8">
    <location>
        <begin position="45"/>
        <end position="54"/>
    </location>
</feature>
<dbReference type="FunFam" id="3.30.160.60:FF:000182">
    <property type="entry name" value="zinc finger protein 366"/>
    <property type="match status" value="1"/>
</dbReference>
<dbReference type="GO" id="GO:0008270">
    <property type="term" value="F:zinc ion binding"/>
    <property type="evidence" value="ECO:0007669"/>
    <property type="project" value="UniProtKB-KW"/>
</dbReference>
<dbReference type="GO" id="GO:0005634">
    <property type="term" value="C:nucleus"/>
    <property type="evidence" value="ECO:0007669"/>
    <property type="project" value="UniProtKB-SubCell"/>
</dbReference>
<keyword evidence="11" id="KW-1185">Reference proteome</keyword>
<protein>
    <recommendedName>
        <fullName evidence="9">C2H2-type domain-containing protein</fullName>
    </recommendedName>
</protein>
<evidence type="ECO:0000256" key="6">
    <source>
        <dbReference type="ARBA" id="ARBA00023242"/>
    </source>
</evidence>
<evidence type="ECO:0000256" key="2">
    <source>
        <dbReference type="ARBA" id="ARBA00022723"/>
    </source>
</evidence>
<keyword evidence="2" id="KW-0479">Metal-binding</keyword>
<proteinExistence type="predicted"/>
<dbReference type="PANTHER" id="PTHR10032:SF272">
    <property type="entry name" value="OVO-LIKE ZINC FINGER 1A-RELATED"/>
    <property type="match status" value="1"/>
</dbReference>
<accession>A0A7R8X1A5</accession>
<dbReference type="OrthoDB" id="6329175at2759"/>